<feature type="domain" description="EamA" evidence="8">
    <location>
        <begin position="13"/>
        <end position="143"/>
    </location>
</feature>
<evidence type="ECO:0000259" key="8">
    <source>
        <dbReference type="Pfam" id="PF00892"/>
    </source>
</evidence>
<reference evidence="9 10" key="1">
    <citation type="submission" date="2019-06" db="EMBL/GenBank/DDBJ databases">
        <title>Sequencing the genomes of 1000 actinobacteria strains.</title>
        <authorList>
            <person name="Klenk H.-P."/>
        </authorList>
    </citation>
    <scope>NUCLEOTIDE SEQUENCE [LARGE SCALE GENOMIC DNA]</scope>
    <source>
        <strain evidence="9 10">DSM 8251</strain>
    </source>
</reference>
<dbReference type="InterPro" id="IPR051258">
    <property type="entry name" value="Diverse_Substrate_Transporter"/>
</dbReference>
<dbReference type="SUPFAM" id="SSF103481">
    <property type="entry name" value="Multidrug resistance efflux transporter EmrE"/>
    <property type="match status" value="2"/>
</dbReference>
<evidence type="ECO:0000256" key="1">
    <source>
        <dbReference type="ARBA" id="ARBA00004651"/>
    </source>
</evidence>
<comment type="similarity">
    <text evidence="2">Belongs to the EamA transporter family.</text>
</comment>
<feature type="transmembrane region" description="Helical" evidence="7">
    <location>
        <begin position="253"/>
        <end position="273"/>
    </location>
</feature>
<evidence type="ECO:0000256" key="3">
    <source>
        <dbReference type="ARBA" id="ARBA00022475"/>
    </source>
</evidence>
<feature type="transmembrane region" description="Helical" evidence="7">
    <location>
        <begin position="39"/>
        <end position="60"/>
    </location>
</feature>
<dbReference type="Pfam" id="PF00892">
    <property type="entry name" value="EamA"/>
    <property type="match status" value="2"/>
</dbReference>
<evidence type="ECO:0000313" key="9">
    <source>
        <dbReference type="EMBL" id="TQL57995.1"/>
    </source>
</evidence>
<feature type="transmembrane region" description="Helical" evidence="7">
    <location>
        <begin position="156"/>
        <end position="176"/>
    </location>
</feature>
<sequence length="304" mass="31537">MSTPSTAITHSRRGILTVLLGALFFSVSAIVIKLAAVEPITTATLRCAIAVPLLALLALREKSSHGALSGRNIWWSIAAGIALGIDYAAWTASIFKVGAGVSTVLLNFQVIVLPLLAWMFDKEPVSRRFKLAAPVMLLGIGMLGGLWGSSELGPEVLTGTALALLAGVGYGIYMFITRRTTRSGSSNIIQQLAWATASAGATTAVVGLFFGGLQFAEITPQAWALLIALAVVGQVIAWLLVHHGSANLSPSTTASLLLAQPVFALIIAAIVLAERPTAIQLLGAGLVVLAVAASHGLLSRRSDA</sequence>
<feature type="transmembrane region" description="Helical" evidence="7">
    <location>
        <begin position="131"/>
        <end position="150"/>
    </location>
</feature>
<feature type="transmembrane region" description="Helical" evidence="7">
    <location>
        <begin position="188"/>
        <end position="210"/>
    </location>
</feature>
<feature type="transmembrane region" description="Helical" evidence="7">
    <location>
        <begin position="97"/>
        <end position="119"/>
    </location>
</feature>
<feature type="domain" description="EamA" evidence="8">
    <location>
        <begin position="158"/>
        <end position="292"/>
    </location>
</feature>
<evidence type="ECO:0000313" key="10">
    <source>
        <dbReference type="Proteomes" id="UP000316196"/>
    </source>
</evidence>
<evidence type="ECO:0000256" key="6">
    <source>
        <dbReference type="ARBA" id="ARBA00023136"/>
    </source>
</evidence>
<keyword evidence="3" id="KW-1003">Cell membrane</keyword>
<dbReference type="OrthoDB" id="5315632at2"/>
<dbReference type="EMBL" id="VFOR01000002">
    <property type="protein sequence ID" value="TQL57995.1"/>
    <property type="molecule type" value="Genomic_DNA"/>
</dbReference>
<dbReference type="GO" id="GO:0005886">
    <property type="term" value="C:plasma membrane"/>
    <property type="evidence" value="ECO:0007669"/>
    <property type="project" value="UniProtKB-SubCell"/>
</dbReference>
<proteinExistence type="inferred from homology"/>
<dbReference type="AlphaFoldDB" id="A0A542ZCB7"/>
<feature type="transmembrane region" description="Helical" evidence="7">
    <location>
        <begin position="222"/>
        <end position="241"/>
    </location>
</feature>
<dbReference type="RefSeq" id="WP_142093812.1">
    <property type="nucleotide sequence ID" value="NZ_BAAAMD010000004.1"/>
</dbReference>
<evidence type="ECO:0000256" key="4">
    <source>
        <dbReference type="ARBA" id="ARBA00022692"/>
    </source>
</evidence>
<organism evidence="9 10">
    <name type="scientific">Propioniferax innocua</name>
    <dbReference type="NCBI Taxonomy" id="1753"/>
    <lineage>
        <taxon>Bacteria</taxon>
        <taxon>Bacillati</taxon>
        <taxon>Actinomycetota</taxon>
        <taxon>Actinomycetes</taxon>
        <taxon>Propionibacteriales</taxon>
        <taxon>Propionibacteriaceae</taxon>
        <taxon>Propioniferax</taxon>
    </lineage>
</organism>
<evidence type="ECO:0000256" key="5">
    <source>
        <dbReference type="ARBA" id="ARBA00022989"/>
    </source>
</evidence>
<protein>
    <submittedName>
        <fullName evidence="9">Threonine/homoserine efflux transporter RhtA</fullName>
    </submittedName>
</protein>
<dbReference type="PANTHER" id="PTHR42920:SF11">
    <property type="entry name" value="INNER MEMBRANE PROTEIN YTFF"/>
    <property type="match status" value="1"/>
</dbReference>
<keyword evidence="6 7" id="KW-0472">Membrane</keyword>
<evidence type="ECO:0000256" key="7">
    <source>
        <dbReference type="SAM" id="Phobius"/>
    </source>
</evidence>
<dbReference type="Proteomes" id="UP000316196">
    <property type="component" value="Unassembled WGS sequence"/>
</dbReference>
<keyword evidence="10" id="KW-1185">Reference proteome</keyword>
<accession>A0A542ZCB7</accession>
<dbReference type="PANTHER" id="PTHR42920">
    <property type="entry name" value="OS03G0707200 PROTEIN-RELATED"/>
    <property type="match status" value="1"/>
</dbReference>
<comment type="subcellular location">
    <subcellularLocation>
        <location evidence="1">Cell membrane</location>
        <topology evidence="1">Multi-pass membrane protein</topology>
    </subcellularLocation>
</comment>
<comment type="caution">
    <text evidence="9">The sequence shown here is derived from an EMBL/GenBank/DDBJ whole genome shotgun (WGS) entry which is preliminary data.</text>
</comment>
<feature type="transmembrane region" description="Helical" evidence="7">
    <location>
        <begin position="72"/>
        <end position="91"/>
    </location>
</feature>
<keyword evidence="4 7" id="KW-0812">Transmembrane</keyword>
<gene>
    <name evidence="9" type="ORF">FB460_1846</name>
</gene>
<name>A0A542ZCB7_9ACTN</name>
<evidence type="ECO:0000256" key="2">
    <source>
        <dbReference type="ARBA" id="ARBA00007362"/>
    </source>
</evidence>
<dbReference type="InterPro" id="IPR000620">
    <property type="entry name" value="EamA_dom"/>
</dbReference>
<keyword evidence="5 7" id="KW-1133">Transmembrane helix</keyword>
<feature type="transmembrane region" description="Helical" evidence="7">
    <location>
        <begin position="279"/>
        <end position="298"/>
    </location>
</feature>
<dbReference type="InterPro" id="IPR037185">
    <property type="entry name" value="EmrE-like"/>
</dbReference>